<evidence type="ECO:0008006" key="3">
    <source>
        <dbReference type="Google" id="ProtNLM"/>
    </source>
</evidence>
<evidence type="ECO:0000313" key="2">
    <source>
        <dbReference type="Proteomes" id="UP000799537"/>
    </source>
</evidence>
<proteinExistence type="predicted"/>
<dbReference type="OrthoDB" id="496981at2759"/>
<accession>A0A6A6BWA9</accession>
<dbReference type="InterPro" id="IPR029033">
    <property type="entry name" value="His_PPase_superfam"/>
</dbReference>
<keyword evidence="2" id="KW-1185">Reference proteome</keyword>
<dbReference type="Proteomes" id="UP000799537">
    <property type="component" value="Unassembled WGS sequence"/>
</dbReference>
<protein>
    <recommendedName>
        <fullName evidence="3">Phosphoglycerate mutase-like protein</fullName>
    </recommendedName>
</protein>
<reference evidence="1" key="1">
    <citation type="journal article" date="2020" name="Stud. Mycol.">
        <title>101 Dothideomycetes genomes: a test case for predicting lifestyles and emergence of pathogens.</title>
        <authorList>
            <person name="Haridas S."/>
            <person name="Albert R."/>
            <person name="Binder M."/>
            <person name="Bloem J."/>
            <person name="Labutti K."/>
            <person name="Salamov A."/>
            <person name="Andreopoulos B."/>
            <person name="Baker S."/>
            <person name="Barry K."/>
            <person name="Bills G."/>
            <person name="Bluhm B."/>
            <person name="Cannon C."/>
            <person name="Castanera R."/>
            <person name="Culley D."/>
            <person name="Daum C."/>
            <person name="Ezra D."/>
            <person name="Gonzalez J."/>
            <person name="Henrissat B."/>
            <person name="Kuo A."/>
            <person name="Liang C."/>
            <person name="Lipzen A."/>
            <person name="Lutzoni F."/>
            <person name="Magnuson J."/>
            <person name="Mondo S."/>
            <person name="Nolan M."/>
            <person name="Ohm R."/>
            <person name="Pangilinan J."/>
            <person name="Park H.-J."/>
            <person name="Ramirez L."/>
            <person name="Alfaro M."/>
            <person name="Sun H."/>
            <person name="Tritt A."/>
            <person name="Yoshinaga Y."/>
            <person name="Zwiers L.-H."/>
            <person name="Turgeon B."/>
            <person name="Goodwin S."/>
            <person name="Spatafora J."/>
            <person name="Crous P."/>
            <person name="Grigoriev I."/>
        </authorList>
    </citation>
    <scope>NUCLEOTIDE SEQUENCE</scope>
    <source>
        <strain evidence="1">ATCC 36951</strain>
    </source>
</reference>
<dbReference type="GO" id="GO:0005737">
    <property type="term" value="C:cytoplasm"/>
    <property type="evidence" value="ECO:0007669"/>
    <property type="project" value="TreeGrafter"/>
</dbReference>
<dbReference type="SMART" id="SM00855">
    <property type="entry name" value="PGAM"/>
    <property type="match status" value="1"/>
</dbReference>
<dbReference type="GO" id="GO:0016791">
    <property type="term" value="F:phosphatase activity"/>
    <property type="evidence" value="ECO:0007669"/>
    <property type="project" value="TreeGrafter"/>
</dbReference>
<dbReference type="AlphaFoldDB" id="A0A6A6BWA9"/>
<dbReference type="InterPro" id="IPR013078">
    <property type="entry name" value="His_Pase_superF_clade-1"/>
</dbReference>
<dbReference type="RefSeq" id="XP_033659966.1">
    <property type="nucleotide sequence ID" value="XM_033819117.1"/>
</dbReference>
<dbReference type="SUPFAM" id="SSF53254">
    <property type="entry name" value="Phosphoglycerate mutase-like"/>
    <property type="match status" value="1"/>
</dbReference>
<dbReference type="GeneID" id="54572389"/>
<dbReference type="PANTHER" id="PTHR48100">
    <property type="entry name" value="BROAD-SPECIFICITY PHOSPHATASE YOR283W-RELATED"/>
    <property type="match status" value="1"/>
</dbReference>
<gene>
    <name evidence="1" type="ORF">M409DRAFT_71315</name>
</gene>
<dbReference type="InterPro" id="IPR050275">
    <property type="entry name" value="PGM_Phosphatase"/>
</dbReference>
<dbReference type="CDD" id="cd07067">
    <property type="entry name" value="HP_PGM_like"/>
    <property type="match status" value="1"/>
</dbReference>
<organism evidence="1 2">
    <name type="scientific">Zasmidium cellare ATCC 36951</name>
    <dbReference type="NCBI Taxonomy" id="1080233"/>
    <lineage>
        <taxon>Eukaryota</taxon>
        <taxon>Fungi</taxon>
        <taxon>Dikarya</taxon>
        <taxon>Ascomycota</taxon>
        <taxon>Pezizomycotina</taxon>
        <taxon>Dothideomycetes</taxon>
        <taxon>Dothideomycetidae</taxon>
        <taxon>Mycosphaerellales</taxon>
        <taxon>Mycosphaerellaceae</taxon>
        <taxon>Zasmidium</taxon>
    </lineage>
</organism>
<dbReference type="EMBL" id="ML993643">
    <property type="protein sequence ID" value="KAF2159077.1"/>
    <property type="molecule type" value="Genomic_DNA"/>
</dbReference>
<evidence type="ECO:0000313" key="1">
    <source>
        <dbReference type="EMBL" id="KAF2159077.1"/>
    </source>
</evidence>
<name>A0A6A6BWA9_ZASCE</name>
<dbReference type="Gene3D" id="3.40.50.1240">
    <property type="entry name" value="Phosphoglycerate mutase-like"/>
    <property type="match status" value="1"/>
</dbReference>
<dbReference type="PANTHER" id="PTHR48100:SF24">
    <property type="entry name" value="PHOSPHOGLYCERATE MUTASE"/>
    <property type="match status" value="1"/>
</dbReference>
<dbReference type="Pfam" id="PF00300">
    <property type="entry name" value="His_Phos_1"/>
    <property type="match status" value="1"/>
</dbReference>
<sequence>MPPTLLLIRHAEAWHNRTDKSWNYDLPDPRLTDGGVQQCEDLQRHLKSSCPLASRVERIVTSPMRRTLQTTQISLQWLIKSGVPVDVDAMWQENSNAACDTGSDLKVLAKEFPDVDFEKVDPTYPDKSDKTPYAFTRTANQARGDACLKALYDRPEKVIAIVSHAGFLRTGITRRRFENADYRVFTFARDSHGSLELFEDATTEKRGGGMGRSAKGIYLLNDWDFPPEIIEEVEEDEDEA</sequence>